<keyword evidence="2" id="KW-1185">Reference proteome</keyword>
<evidence type="ECO:0000313" key="2">
    <source>
        <dbReference type="Proteomes" id="UP000248014"/>
    </source>
</evidence>
<sequence>MASAPQATNLPVLFNDLVPLNSQDHAKFRSRPLDGAHFLKNQHAIPLTAEEFTQAQRDYPIIFSAGPDPVPLALMGMNEGVNVYLDENGKYRAPAYVPAYIRRYPFMLARLRPDSQELSLCFDPTCEALGEFDEGEALFEDGQPSETTKNILSFCEDFERAVQGTAFFMEELKKHDLLMDGELKIEHPTLAQPFVYQGFQMVNEEKLRELRGDELRKLNQNGALPLIYAHLFSLQKMRDLFAQQAADGKVPNLPPQVNAVN</sequence>
<reference evidence="1 2" key="1">
    <citation type="submission" date="2018-05" db="EMBL/GenBank/DDBJ databases">
        <title>Genomic Encyclopedia of Type Strains, Phase IV (KMG-IV): sequencing the most valuable type-strain genomes for metagenomic binning, comparative biology and taxonomic classification.</title>
        <authorList>
            <person name="Goeker M."/>
        </authorList>
    </citation>
    <scope>NUCLEOTIDE SEQUENCE [LARGE SCALE GENOMIC DNA]</scope>
    <source>
        <strain evidence="1 2">DSM 3183</strain>
    </source>
</reference>
<dbReference type="AlphaFoldDB" id="A0A2V3V2N5"/>
<dbReference type="OrthoDB" id="9806524at2"/>
<proteinExistence type="predicted"/>
<evidence type="ECO:0000313" key="1">
    <source>
        <dbReference type="EMBL" id="PXW68161.1"/>
    </source>
</evidence>
<gene>
    <name evidence="1" type="ORF">C7451_12021</name>
</gene>
<comment type="caution">
    <text evidence="1">The sequence shown here is derived from an EMBL/GenBank/DDBJ whole genome shotgun (WGS) entry which is preliminary data.</text>
</comment>
<dbReference type="RefSeq" id="WP_110300291.1">
    <property type="nucleotide sequence ID" value="NZ_QJJM01000020.1"/>
</dbReference>
<dbReference type="Proteomes" id="UP000248014">
    <property type="component" value="Unassembled WGS sequence"/>
</dbReference>
<name>A0A2V3V2N5_9SPHN</name>
<accession>A0A2V3V2N5</accession>
<organism evidence="1 2">
    <name type="scientific">Blastomonas natatoria</name>
    <dbReference type="NCBI Taxonomy" id="34015"/>
    <lineage>
        <taxon>Bacteria</taxon>
        <taxon>Pseudomonadati</taxon>
        <taxon>Pseudomonadota</taxon>
        <taxon>Alphaproteobacteria</taxon>
        <taxon>Sphingomonadales</taxon>
        <taxon>Sphingomonadaceae</taxon>
        <taxon>Blastomonas</taxon>
    </lineage>
</organism>
<protein>
    <submittedName>
        <fullName evidence="1">SapC protein</fullName>
    </submittedName>
</protein>
<dbReference type="InterPro" id="IPR010836">
    <property type="entry name" value="SapC"/>
</dbReference>
<dbReference type="Pfam" id="PF07277">
    <property type="entry name" value="SapC"/>
    <property type="match status" value="1"/>
</dbReference>
<dbReference type="EMBL" id="QJJM01000020">
    <property type="protein sequence ID" value="PXW68161.1"/>
    <property type="molecule type" value="Genomic_DNA"/>
</dbReference>